<keyword evidence="1" id="KW-0805">Transcription regulation</keyword>
<accession>A0A644VFU6</accession>
<keyword evidence="3" id="KW-0804">Transcription</keyword>
<protein>
    <recommendedName>
        <fullName evidence="4">HTH luxR-type domain-containing protein</fullName>
    </recommendedName>
</protein>
<dbReference type="PRINTS" id="PR00038">
    <property type="entry name" value="HTHLUXR"/>
</dbReference>
<dbReference type="GO" id="GO:0006355">
    <property type="term" value="P:regulation of DNA-templated transcription"/>
    <property type="evidence" value="ECO:0007669"/>
    <property type="project" value="InterPro"/>
</dbReference>
<dbReference type="CDD" id="cd06170">
    <property type="entry name" value="LuxR_C_like"/>
    <property type="match status" value="1"/>
</dbReference>
<evidence type="ECO:0000256" key="3">
    <source>
        <dbReference type="ARBA" id="ARBA00023163"/>
    </source>
</evidence>
<dbReference type="SMART" id="SM00421">
    <property type="entry name" value="HTH_LUXR"/>
    <property type="match status" value="1"/>
</dbReference>
<dbReference type="InterPro" id="IPR036388">
    <property type="entry name" value="WH-like_DNA-bd_sf"/>
</dbReference>
<dbReference type="PROSITE" id="PS50043">
    <property type="entry name" value="HTH_LUXR_2"/>
    <property type="match status" value="1"/>
</dbReference>
<comment type="caution">
    <text evidence="5">The sequence shown here is derived from an EMBL/GenBank/DDBJ whole genome shotgun (WGS) entry which is preliminary data.</text>
</comment>
<evidence type="ECO:0000256" key="1">
    <source>
        <dbReference type="ARBA" id="ARBA00023015"/>
    </source>
</evidence>
<keyword evidence="2" id="KW-0238">DNA-binding</keyword>
<dbReference type="InterPro" id="IPR016032">
    <property type="entry name" value="Sig_transdc_resp-reg_C-effctor"/>
</dbReference>
<dbReference type="Pfam" id="PF00196">
    <property type="entry name" value="GerE"/>
    <property type="match status" value="1"/>
</dbReference>
<evidence type="ECO:0000259" key="4">
    <source>
        <dbReference type="PROSITE" id="PS50043"/>
    </source>
</evidence>
<reference evidence="5" key="1">
    <citation type="submission" date="2019-08" db="EMBL/GenBank/DDBJ databases">
        <authorList>
            <person name="Kucharzyk K."/>
            <person name="Murdoch R.W."/>
            <person name="Higgins S."/>
            <person name="Loffler F."/>
        </authorList>
    </citation>
    <scope>NUCLEOTIDE SEQUENCE</scope>
</reference>
<dbReference type="GO" id="GO:0003677">
    <property type="term" value="F:DNA binding"/>
    <property type="evidence" value="ECO:0007669"/>
    <property type="project" value="UniProtKB-KW"/>
</dbReference>
<dbReference type="EMBL" id="VSSQ01000298">
    <property type="protein sequence ID" value="MPL90216.1"/>
    <property type="molecule type" value="Genomic_DNA"/>
</dbReference>
<evidence type="ECO:0000313" key="5">
    <source>
        <dbReference type="EMBL" id="MPL90216.1"/>
    </source>
</evidence>
<dbReference type="PANTHER" id="PTHR44688">
    <property type="entry name" value="DNA-BINDING TRANSCRIPTIONAL ACTIVATOR DEVR_DOSR"/>
    <property type="match status" value="1"/>
</dbReference>
<name>A0A644VFU6_9ZZZZ</name>
<dbReference type="AlphaFoldDB" id="A0A644VFU6"/>
<dbReference type="SUPFAM" id="SSF46894">
    <property type="entry name" value="C-terminal effector domain of the bipartite response regulators"/>
    <property type="match status" value="1"/>
</dbReference>
<sequence length="171" mass="20748">MYRFKGELVARQLTEQDTEIINFLLEKSKTFYPEQYNALCEEYKLSAMNKSYYDFLRARRIINCCFGENDREWDIDDEGNYHFELVKCPRLAECKYYKVICQPTFNSTLSDREMEVMKMYFDHIPTEKIAESLYLSIHTVNNHRRNALQKLGLRSMDEFRDYVYKNKIFDR</sequence>
<dbReference type="Gene3D" id="1.10.10.10">
    <property type="entry name" value="Winged helix-like DNA-binding domain superfamily/Winged helix DNA-binding domain"/>
    <property type="match status" value="1"/>
</dbReference>
<evidence type="ECO:0000256" key="2">
    <source>
        <dbReference type="ARBA" id="ARBA00023125"/>
    </source>
</evidence>
<gene>
    <name evidence="5" type="ORF">SDC9_36263</name>
</gene>
<feature type="domain" description="HTH luxR-type" evidence="4">
    <location>
        <begin position="102"/>
        <end position="167"/>
    </location>
</feature>
<dbReference type="PANTHER" id="PTHR44688:SF16">
    <property type="entry name" value="DNA-BINDING TRANSCRIPTIONAL ACTIVATOR DEVR_DOSR"/>
    <property type="match status" value="1"/>
</dbReference>
<dbReference type="InterPro" id="IPR000792">
    <property type="entry name" value="Tscrpt_reg_LuxR_C"/>
</dbReference>
<organism evidence="5">
    <name type="scientific">bioreactor metagenome</name>
    <dbReference type="NCBI Taxonomy" id="1076179"/>
    <lineage>
        <taxon>unclassified sequences</taxon>
        <taxon>metagenomes</taxon>
        <taxon>ecological metagenomes</taxon>
    </lineage>
</organism>
<proteinExistence type="predicted"/>